<dbReference type="EMBL" id="BMKX01000017">
    <property type="protein sequence ID" value="GGJ74807.1"/>
    <property type="molecule type" value="Genomic_DNA"/>
</dbReference>
<evidence type="ECO:0000313" key="2">
    <source>
        <dbReference type="Proteomes" id="UP000606115"/>
    </source>
</evidence>
<protein>
    <submittedName>
        <fullName evidence="1">Uncharacterized protein</fullName>
    </submittedName>
</protein>
<gene>
    <name evidence="1" type="ORF">GCM10007173_37290</name>
</gene>
<comment type="caution">
    <text evidence="1">The sequence shown here is derived from an EMBL/GenBank/DDBJ whole genome shotgun (WGS) entry which is preliminary data.</text>
</comment>
<keyword evidence="2" id="KW-1185">Reference proteome</keyword>
<name>A0ABQ2DYJ6_9MICC</name>
<sequence>MHQLGDKPVDPFLVRNVLEEWETAGKDQLIGHEVVGWVIHIAGFYPAHWAIAGVVDEFDRRWQLAQKARQCDGLPGGLQLRCEMSHATKF</sequence>
<accession>A0ABQ2DYJ6</accession>
<evidence type="ECO:0000313" key="1">
    <source>
        <dbReference type="EMBL" id="GGJ74807.1"/>
    </source>
</evidence>
<proteinExistence type="predicted"/>
<reference evidence="2" key="1">
    <citation type="journal article" date="2019" name="Int. J. Syst. Evol. Microbiol.">
        <title>The Global Catalogue of Microorganisms (GCM) 10K type strain sequencing project: providing services to taxonomists for standard genome sequencing and annotation.</title>
        <authorList>
            <consortium name="The Broad Institute Genomics Platform"/>
            <consortium name="The Broad Institute Genome Sequencing Center for Infectious Disease"/>
            <person name="Wu L."/>
            <person name="Ma J."/>
        </authorList>
    </citation>
    <scope>NUCLEOTIDE SEQUENCE [LARGE SCALE GENOMIC DNA]</scope>
    <source>
        <strain evidence="2">CGMCC 1.3685</strain>
    </source>
</reference>
<organism evidence="1 2">
    <name type="scientific">Glutamicibacter ardleyensis</name>
    <dbReference type="NCBI Taxonomy" id="225894"/>
    <lineage>
        <taxon>Bacteria</taxon>
        <taxon>Bacillati</taxon>
        <taxon>Actinomycetota</taxon>
        <taxon>Actinomycetes</taxon>
        <taxon>Micrococcales</taxon>
        <taxon>Micrococcaceae</taxon>
        <taxon>Glutamicibacter</taxon>
    </lineage>
</organism>
<dbReference type="Proteomes" id="UP000606115">
    <property type="component" value="Unassembled WGS sequence"/>
</dbReference>